<evidence type="ECO:0000313" key="2">
    <source>
        <dbReference type="Proteomes" id="UP000515152"/>
    </source>
</evidence>
<feature type="region of interest" description="Disordered" evidence="1">
    <location>
        <begin position="25"/>
        <end position="61"/>
    </location>
</feature>
<evidence type="ECO:0000256" key="1">
    <source>
        <dbReference type="SAM" id="MobiDB-lite"/>
    </source>
</evidence>
<dbReference type="InterPro" id="IPR020339">
    <property type="entry name" value="C20orf85-like"/>
</dbReference>
<accession>A0A6P3VQU7</accession>
<evidence type="ECO:0000313" key="3">
    <source>
        <dbReference type="RefSeq" id="XP_012678531.1"/>
    </source>
</evidence>
<dbReference type="Proteomes" id="UP000515152">
    <property type="component" value="Chromosome 14"/>
</dbReference>
<protein>
    <submittedName>
        <fullName evidence="3">Uncharacterized protein C2orf50 homolog</fullName>
    </submittedName>
</protein>
<organism evidence="2 3">
    <name type="scientific">Clupea harengus</name>
    <name type="common">Atlantic herring</name>
    <dbReference type="NCBI Taxonomy" id="7950"/>
    <lineage>
        <taxon>Eukaryota</taxon>
        <taxon>Metazoa</taxon>
        <taxon>Chordata</taxon>
        <taxon>Craniata</taxon>
        <taxon>Vertebrata</taxon>
        <taxon>Euteleostomi</taxon>
        <taxon>Actinopterygii</taxon>
        <taxon>Neopterygii</taxon>
        <taxon>Teleostei</taxon>
        <taxon>Clupei</taxon>
        <taxon>Clupeiformes</taxon>
        <taxon>Clupeoidei</taxon>
        <taxon>Clupeidae</taxon>
        <taxon>Clupea</taxon>
    </lineage>
</organism>
<proteinExistence type="predicted"/>
<dbReference type="KEGG" id="char:105896325"/>
<dbReference type="RefSeq" id="XP_012678531.1">
    <property type="nucleotide sequence ID" value="XM_012823077.3"/>
</dbReference>
<dbReference type="AlphaFoldDB" id="A0A6P3VQU7"/>
<dbReference type="PANTHER" id="PTHR31909:SF2">
    <property type="entry name" value="RIKEN CDNA 2410004P03 GENE"/>
    <property type="match status" value="1"/>
</dbReference>
<dbReference type="Pfam" id="PF14945">
    <property type="entry name" value="LLC1"/>
    <property type="match status" value="1"/>
</dbReference>
<name>A0A6P3VQU7_CLUHA</name>
<dbReference type="CTD" id="130813"/>
<dbReference type="GeneID" id="105896325"/>
<keyword evidence="2" id="KW-1185">Reference proteome</keyword>
<gene>
    <name evidence="3" type="primary">c14h2orf50</name>
</gene>
<dbReference type="PANTHER" id="PTHR31909">
    <property type="entry name" value="CHROMOSOME 20 ORF85 FAMILY MEMBER"/>
    <property type="match status" value="1"/>
</dbReference>
<sequence length="158" mass="18027">MERKGNSRRATSAGYRLVERPSVALTSQSSVSIYRHPPDRTRNTGGVEIPAQDSDTRDPVKQDQIWREYVRAERMGVKEWEKNWSFLKNVDQLGRPRTQSTLPSYVPVYSDCLPNTTNQMFGSRLCTELGKELIRMDKLLLLTGSHGKTKQGPEMQPC</sequence>
<reference evidence="3" key="1">
    <citation type="submission" date="2025-08" db="UniProtKB">
        <authorList>
            <consortium name="RefSeq"/>
        </authorList>
    </citation>
    <scope>IDENTIFICATION</scope>
</reference>
<dbReference type="OrthoDB" id="9972212at2759"/>